<keyword evidence="1" id="KW-0677">Repeat</keyword>
<feature type="region of interest" description="Disordered" evidence="2">
    <location>
        <begin position="57"/>
        <end position="83"/>
    </location>
</feature>
<dbReference type="CDD" id="cd17716">
    <property type="entry name" value="BRCT_microcephalin_rpt1"/>
    <property type="match status" value="1"/>
</dbReference>
<evidence type="ECO:0000313" key="5">
    <source>
        <dbReference type="Proteomes" id="UP000252519"/>
    </source>
</evidence>
<dbReference type="CDD" id="cd00027">
    <property type="entry name" value="BRCT"/>
    <property type="match status" value="1"/>
</dbReference>
<dbReference type="PANTHER" id="PTHR13561:SF20">
    <property type="entry name" value="DNA TOPOISOMERASE 2-BINDING PROTEIN 1"/>
    <property type="match status" value="1"/>
</dbReference>
<dbReference type="GO" id="GO:0006270">
    <property type="term" value="P:DNA replication initiation"/>
    <property type="evidence" value="ECO:0007669"/>
    <property type="project" value="TreeGrafter"/>
</dbReference>
<dbReference type="PROSITE" id="PS50172">
    <property type="entry name" value="BRCT"/>
    <property type="match status" value="2"/>
</dbReference>
<evidence type="ECO:0000256" key="1">
    <source>
        <dbReference type="ARBA" id="ARBA00022737"/>
    </source>
</evidence>
<name>A0A368FN19_ANCCA</name>
<dbReference type="PANTHER" id="PTHR13561">
    <property type="entry name" value="DNA REPLICATION REGULATOR DPB11-RELATED"/>
    <property type="match status" value="1"/>
</dbReference>
<feature type="compositionally biased region" description="Polar residues" evidence="2">
    <location>
        <begin position="398"/>
        <end position="407"/>
    </location>
</feature>
<reference evidence="4 5" key="1">
    <citation type="submission" date="2014-10" db="EMBL/GenBank/DDBJ databases">
        <title>Draft genome of the hookworm Ancylostoma caninum.</title>
        <authorList>
            <person name="Mitreva M."/>
        </authorList>
    </citation>
    <scope>NUCLEOTIDE SEQUENCE [LARGE SCALE GENOMIC DNA]</scope>
    <source>
        <strain evidence="4 5">Baltimore</strain>
    </source>
</reference>
<feature type="domain" description="BRCT" evidence="3">
    <location>
        <begin position="129"/>
        <end position="221"/>
    </location>
</feature>
<feature type="region of interest" description="Disordered" evidence="2">
    <location>
        <begin position="398"/>
        <end position="419"/>
    </location>
</feature>
<gene>
    <name evidence="4" type="ORF">ANCCAN_20539</name>
</gene>
<feature type="non-terminal residue" evidence="4">
    <location>
        <position position="586"/>
    </location>
</feature>
<dbReference type="Pfam" id="PF00533">
    <property type="entry name" value="BRCT"/>
    <property type="match status" value="2"/>
</dbReference>
<evidence type="ECO:0000259" key="3">
    <source>
        <dbReference type="PROSITE" id="PS50172"/>
    </source>
</evidence>
<evidence type="ECO:0000313" key="4">
    <source>
        <dbReference type="EMBL" id="RCN33621.1"/>
    </source>
</evidence>
<dbReference type="EMBL" id="JOJR01000889">
    <property type="protein sequence ID" value="RCN33621.1"/>
    <property type="molecule type" value="Genomic_DNA"/>
</dbReference>
<sequence>MLVISLHDHGGPSSCFYTRFQVHVPLEVSLKGLSISGNTPSRNPSVVPDSDPIRLEAASEDEQLLNPARGRSSSGGRRTVQSHGLSLRLGESFDESSEEVFIAVENKMKHSLFSVAESCDIAADLHEDSFCNILNGCRVCVEMGCCKESSEDVRSRLRRMGAVVSRRFTETTTHVVFSYGGSTEILQCVFASSRRPFFVDPHWVYECFKRQTRVAEDNFSLYECRYLVDTIRRSLDKRSVSGCRDVVLHDLTNELGHTSHGNVSENVEVTFSRTMNASELLLKLDLLSKRLDKIGVFLFFQLPPHVYWEIVALAFSKAHSTVRITRRRTHGAFPLEYRDPYSDAMKVILESREEQDAVFGRRAAQRFGNLDPPKENKEPRCTQADDLPYTLKKAVVTGTKSTGSKQQKGAAATRSPRKCLAPVENSSELGGLLGLKTPSQCGVYGPLVETASSLINQLQSASSSAEFVGKRHTTRIVSKNSDGIVFTGFIKEKERELHPYVRELGLKVHAKISGRTYCVVSANGERTLNTMRAVVSGISVVTQEWIEMCVDHNRLLPLDEYEHVRWKELIRKRGQNCALFTDYGKI</sequence>
<proteinExistence type="predicted"/>
<comment type="caution">
    <text evidence="4">The sequence shown here is derived from an EMBL/GenBank/DDBJ whole genome shotgun (WGS) entry which is preliminary data.</text>
</comment>
<dbReference type="Gene3D" id="3.40.50.10190">
    <property type="entry name" value="BRCT domain"/>
    <property type="match status" value="2"/>
</dbReference>
<dbReference type="Proteomes" id="UP000252519">
    <property type="component" value="Unassembled WGS sequence"/>
</dbReference>
<feature type="domain" description="BRCT" evidence="3">
    <location>
        <begin position="481"/>
        <end position="563"/>
    </location>
</feature>
<dbReference type="GO" id="GO:0007095">
    <property type="term" value="P:mitotic G2 DNA damage checkpoint signaling"/>
    <property type="evidence" value="ECO:0007669"/>
    <property type="project" value="TreeGrafter"/>
</dbReference>
<dbReference type="InterPro" id="IPR036420">
    <property type="entry name" value="BRCT_dom_sf"/>
</dbReference>
<keyword evidence="5" id="KW-1185">Reference proteome</keyword>
<evidence type="ECO:0000256" key="2">
    <source>
        <dbReference type="SAM" id="MobiDB-lite"/>
    </source>
</evidence>
<dbReference type="GO" id="GO:0033314">
    <property type="term" value="P:mitotic DNA replication checkpoint signaling"/>
    <property type="evidence" value="ECO:0007669"/>
    <property type="project" value="TreeGrafter"/>
</dbReference>
<organism evidence="4 5">
    <name type="scientific">Ancylostoma caninum</name>
    <name type="common">Dog hookworm</name>
    <dbReference type="NCBI Taxonomy" id="29170"/>
    <lineage>
        <taxon>Eukaryota</taxon>
        <taxon>Metazoa</taxon>
        <taxon>Ecdysozoa</taxon>
        <taxon>Nematoda</taxon>
        <taxon>Chromadorea</taxon>
        <taxon>Rhabditida</taxon>
        <taxon>Rhabditina</taxon>
        <taxon>Rhabditomorpha</taxon>
        <taxon>Strongyloidea</taxon>
        <taxon>Ancylostomatidae</taxon>
        <taxon>Ancylostomatinae</taxon>
        <taxon>Ancylostoma</taxon>
    </lineage>
</organism>
<dbReference type="STRING" id="29170.A0A368FN19"/>
<accession>A0A368FN19</accession>
<dbReference type="SUPFAM" id="SSF52113">
    <property type="entry name" value="BRCT domain"/>
    <property type="match status" value="2"/>
</dbReference>
<dbReference type="InterPro" id="IPR001357">
    <property type="entry name" value="BRCT_dom"/>
</dbReference>
<feature type="compositionally biased region" description="Low complexity" evidence="2">
    <location>
        <begin position="69"/>
        <end position="78"/>
    </location>
</feature>
<dbReference type="OrthoDB" id="2384350at2759"/>
<protein>
    <submittedName>
        <fullName evidence="4">BRCA1 protein</fullName>
    </submittedName>
</protein>
<dbReference type="AlphaFoldDB" id="A0A368FN19"/>
<dbReference type="SMART" id="SM00292">
    <property type="entry name" value="BRCT"/>
    <property type="match status" value="2"/>
</dbReference>